<keyword evidence="3" id="KW-1185">Reference proteome</keyword>
<evidence type="ECO:0000256" key="1">
    <source>
        <dbReference type="SAM" id="Phobius"/>
    </source>
</evidence>
<proteinExistence type="predicted"/>
<dbReference type="Proteomes" id="UP000008305">
    <property type="component" value="Chromosome"/>
</dbReference>
<feature type="transmembrane region" description="Helical" evidence="1">
    <location>
        <begin position="97"/>
        <end position="120"/>
    </location>
</feature>
<dbReference type="AlphaFoldDB" id="A0AA34RCK7"/>
<dbReference type="RefSeq" id="WP_013712302.1">
    <property type="nucleotide sequence ID" value="NC_015408.1"/>
</dbReference>
<feature type="transmembrane region" description="Helical" evidence="1">
    <location>
        <begin position="132"/>
        <end position="149"/>
    </location>
</feature>
<sequence length="155" mass="17328">MPLAKETDVQRTCWKCEGSVSKHVSQCPYCSAFLQDPPVTSGGFASCHVSLSEDSAKGDVEDLFAVSSEDWEAVLGNQKHLSAESTEPESRYMWLQYWPLIVGFLGIGFLAFAVLILFFATDDGLTLTWPKSRVYLYGILGSVLTYQGYRRLYHP</sequence>
<dbReference type="EMBL" id="CP002608">
    <property type="protein sequence ID" value="AEB41224.1"/>
    <property type="molecule type" value="Genomic_DNA"/>
</dbReference>
<keyword evidence="1" id="KW-0812">Transmembrane</keyword>
<dbReference type="KEGG" id="cpm:G5S_0208"/>
<reference evidence="2 3" key="1">
    <citation type="journal article" date="2011" name="J. Bacteriol.">
        <title>Genome sequence of the obligate intracellular animal pathogen Chlamydia pecorum E58.</title>
        <authorList>
            <person name="Mojica S."/>
            <person name="Huot Creasy H."/>
            <person name="Daugherty S."/>
            <person name="Read T.D."/>
            <person name="Kim T."/>
            <person name="Kaltenboeck B."/>
            <person name="Bavoil P."/>
            <person name="Myers G.S."/>
        </authorList>
    </citation>
    <scope>NUCLEOTIDE SEQUENCE [LARGE SCALE GENOMIC DNA]</scope>
    <source>
        <strain evidence="2 3">E58</strain>
    </source>
</reference>
<evidence type="ECO:0000313" key="3">
    <source>
        <dbReference type="Proteomes" id="UP000008305"/>
    </source>
</evidence>
<accession>A0AA34RCK7</accession>
<name>A0AA34RCK7_CHLPE</name>
<keyword evidence="1" id="KW-0472">Membrane</keyword>
<evidence type="ECO:0000313" key="2">
    <source>
        <dbReference type="EMBL" id="AEB41224.1"/>
    </source>
</evidence>
<gene>
    <name evidence="2" type="ordered locus">G5S_0208</name>
</gene>
<organism evidence="2 3">
    <name type="scientific">Chlamydia pecorum (strain ATCC VR-628 / DSM 29919 / E58)</name>
    <name type="common">Chlamydophila pecorum</name>
    <dbReference type="NCBI Taxonomy" id="331635"/>
    <lineage>
        <taxon>Bacteria</taxon>
        <taxon>Pseudomonadati</taxon>
        <taxon>Chlamydiota</taxon>
        <taxon>Chlamydiia</taxon>
        <taxon>Chlamydiales</taxon>
        <taxon>Chlamydiaceae</taxon>
        <taxon>Chlamydia/Chlamydophila group</taxon>
        <taxon>Chlamydia</taxon>
    </lineage>
</organism>
<protein>
    <submittedName>
        <fullName evidence="2">Uncharacterized protein</fullName>
    </submittedName>
</protein>
<keyword evidence="1" id="KW-1133">Transmembrane helix</keyword>